<sequence length="144" mass="15641">MPVARFLLAAVIAAALPGCKSKEFASQGKGTLSQPDVVMEADPPPPFAYWAPEGSTIRNHPREPEIWIAETDGGSKRYYFGDRCRASAYQHLVGRPTDALPEKPAGVVWREACTNCAVQSDVNRARMNVSYDENTGLIEAISCG</sequence>
<evidence type="ECO:0000313" key="2">
    <source>
        <dbReference type="Proteomes" id="UP000270743"/>
    </source>
</evidence>
<reference evidence="1 2" key="1">
    <citation type="submission" date="2018-12" db="EMBL/GenBank/DDBJ databases">
        <authorList>
            <person name="Criscuolo A."/>
        </authorList>
    </citation>
    <scope>NUCLEOTIDE SEQUENCE [LARGE SCALE GENOMIC DNA]</scope>
    <source>
        <strain evidence="1">ACIP1116241</strain>
    </source>
</reference>
<protein>
    <recommendedName>
        <fullName evidence="3">Peptidase inhibitor I78 family protein</fullName>
    </recommendedName>
</protein>
<dbReference type="Proteomes" id="UP000270743">
    <property type="component" value="Unassembled WGS sequence"/>
</dbReference>
<dbReference type="Gene3D" id="3.30.10.10">
    <property type="entry name" value="Trypsin Inhibitor V, subunit A"/>
    <property type="match status" value="1"/>
</dbReference>
<keyword evidence="2" id="KW-1185">Reference proteome</keyword>
<organism evidence="1 2">
    <name type="scientific">Paracoccus haematequi</name>
    <dbReference type="NCBI Taxonomy" id="2491866"/>
    <lineage>
        <taxon>Bacteria</taxon>
        <taxon>Pseudomonadati</taxon>
        <taxon>Pseudomonadota</taxon>
        <taxon>Alphaproteobacteria</taxon>
        <taxon>Rhodobacterales</taxon>
        <taxon>Paracoccaceae</taxon>
        <taxon>Paracoccus</taxon>
    </lineage>
</organism>
<gene>
    <name evidence="1" type="ORF">PARHAE_03799</name>
</gene>
<accession>A0A447ISY5</accession>
<evidence type="ECO:0008006" key="3">
    <source>
        <dbReference type="Google" id="ProtNLM"/>
    </source>
</evidence>
<proteinExistence type="predicted"/>
<dbReference type="EMBL" id="UZWE01000067">
    <property type="protein sequence ID" value="VDS10583.1"/>
    <property type="molecule type" value="Genomic_DNA"/>
</dbReference>
<evidence type="ECO:0000313" key="1">
    <source>
        <dbReference type="EMBL" id="VDS10583.1"/>
    </source>
</evidence>
<name>A0A447ISY5_9RHOB</name>
<dbReference type="AlphaFoldDB" id="A0A447ISY5"/>